<reference evidence="1 2" key="1">
    <citation type="submission" date="2024-06" db="EMBL/GenBank/DDBJ databases">
        <title>Sorghum-associated microbial communities from plants grown in Nebraska, USA.</title>
        <authorList>
            <person name="Schachtman D."/>
        </authorList>
    </citation>
    <scope>NUCLEOTIDE SEQUENCE [LARGE SCALE GENOMIC DNA]</scope>
    <source>
        <strain evidence="1 2">2709</strain>
    </source>
</reference>
<evidence type="ECO:0000313" key="2">
    <source>
        <dbReference type="Proteomes" id="UP001549320"/>
    </source>
</evidence>
<keyword evidence="2" id="KW-1185">Reference proteome</keyword>
<dbReference type="Proteomes" id="UP001549320">
    <property type="component" value="Unassembled WGS sequence"/>
</dbReference>
<gene>
    <name evidence="1" type="ORF">ABIE13_002400</name>
</gene>
<dbReference type="Gene3D" id="3.10.520.10">
    <property type="entry name" value="ApbE-like domains"/>
    <property type="match status" value="1"/>
</dbReference>
<sequence length="304" mass="32764">MNAERQRLDAHRWHWQHGPIDIVAEAHGAADAVAAAHEAAWERFHGGELRHGVLTELVGELPLLRQPVTSATCPLHGPIAQRMWRACTLFLPEFITPMAAVAGSVAQELIACYQQPGIERAWLNNGGDIALHLAPGQSVRVGLFSDLARFDLADMGRLSTDGRFEIRHTDPVRGVATSGWRGRSFSMGIADSVTVLAATAAQADAAASIIANAVNVNDAAIQRQSANTLKDDTDLGERLVTTLVPPLHPNQVQRALDAGEARARALQQAGLVWAVLMVCQEQWRHVEPISLLPETQKVAGAVLA</sequence>
<accession>A0ABV2Q8D7</accession>
<evidence type="ECO:0000313" key="1">
    <source>
        <dbReference type="EMBL" id="MET4577289.1"/>
    </source>
</evidence>
<proteinExistence type="predicted"/>
<dbReference type="RefSeq" id="WP_354443532.1">
    <property type="nucleotide sequence ID" value="NZ_JBEPSH010000004.1"/>
</dbReference>
<comment type="caution">
    <text evidence="1">The sequence shown here is derived from an EMBL/GenBank/DDBJ whole genome shotgun (WGS) entry which is preliminary data.</text>
</comment>
<dbReference type="NCBIfam" id="NF003322">
    <property type="entry name" value="PRK04334.1-2"/>
    <property type="match status" value="1"/>
</dbReference>
<dbReference type="EMBL" id="JBEPSH010000004">
    <property type="protein sequence ID" value="MET4577289.1"/>
    <property type="molecule type" value="Genomic_DNA"/>
</dbReference>
<organism evidence="1 2">
    <name type="scientific">Ottowia thiooxydans</name>
    <dbReference type="NCBI Taxonomy" id="219182"/>
    <lineage>
        <taxon>Bacteria</taxon>
        <taxon>Pseudomonadati</taxon>
        <taxon>Pseudomonadota</taxon>
        <taxon>Betaproteobacteria</taxon>
        <taxon>Burkholderiales</taxon>
        <taxon>Comamonadaceae</taxon>
        <taxon>Ottowia</taxon>
    </lineage>
</organism>
<protein>
    <submittedName>
        <fullName evidence="1">ApbE superfamily uncharacterized protein (UPF0280 family)</fullName>
    </submittedName>
</protein>
<dbReference type="InterPro" id="IPR003374">
    <property type="entry name" value="ApbE-like_sf"/>
</dbReference>
<name>A0ABV2Q8D7_9BURK</name>
<dbReference type="SUPFAM" id="SSF143631">
    <property type="entry name" value="ApbE-like"/>
    <property type="match status" value="1"/>
</dbReference>